<evidence type="ECO:0000313" key="1">
    <source>
        <dbReference type="EMBL" id="MDX8047165.1"/>
    </source>
</evidence>
<reference evidence="1" key="1">
    <citation type="submission" date="2023-11" db="EMBL/GenBank/DDBJ databases">
        <title>Gracilibacillus pellucida a moderately halophilic bacterium isolated from saline soil in Xinjiang province.</title>
        <authorList>
            <person name="Zhang Z."/>
            <person name="Tan F."/>
            <person name="Wang Y."/>
            <person name="Xia M."/>
        </authorList>
    </citation>
    <scope>NUCLEOTIDE SEQUENCE</scope>
    <source>
        <strain evidence="1">S3-1-1</strain>
    </source>
</reference>
<protein>
    <submittedName>
        <fullName evidence="1">Class I SAM-dependent methyltransferase</fullName>
        <ecNumber evidence="1">2.1.1.-</ecNumber>
    </submittedName>
</protein>
<organism evidence="1 2">
    <name type="scientific">Gracilibacillus pellucidus</name>
    <dbReference type="NCBI Taxonomy" id="3095368"/>
    <lineage>
        <taxon>Bacteria</taxon>
        <taxon>Bacillati</taxon>
        <taxon>Bacillota</taxon>
        <taxon>Bacilli</taxon>
        <taxon>Bacillales</taxon>
        <taxon>Bacillaceae</taxon>
        <taxon>Gracilibacillus</taxon>
    </lineage>
</organism>
<keyword evidence="1" id="KW-0808">Transferase</keyword>
<proteinExistence type="predicted"/>
<dbReference type="EC" id="2.1.1.-" evidence="1"/>
<sequence>MDYERFYEEVSIENGWDFSKVRTSTEGIKWDFYEEVTKRARKTDILLDIGTGGGERLLEVAASLLFSVGIDLSKGMVETARTNLHQSKLTNVRFSQMSADTLQFPADFFDVVSCRHATFFANEVARVVKNGGYFLTQQVSENDKINLKQAFGRGQALNEPDGSLKNRYIEELTEVGFTNVQAFDYDAVEYYHRPSDLIFLLKHTPIIPHFGDEPKDFDILEDFIADNQTEKGIQTNSKRFLIVAEK</sequence>
<keyword evidence="2" id="KW-1185">Reference proteome</keyword>
<name>A0ACC6M8B0_9BACI</name>
<dbReference type="EMBL" id="JAWZSR010000009">
    <property type="protein sequence ID" value="MDX8047165.1"/>
    <property type="molecule type" value="Genomic_DNA"/>
</dbReference>
<comment type="caution">
    <text evidence="1">The sequence shown here is derived from an EMBL/GenBank/DDBJ whole genome shotgun (WGS) entry which is preliminary data.</text>
</comment>
<keyword evidence="1" id="KW-0489">Methyltransferase</keyword>
<gene>
    <name evidence="1" type="ORF">SH601_14330</name>
</gene>
<evidence type="ECO:0000313" key="2">
    <source>
        <dbReference type="Proteomes" id="UP001277972"/>
    </source>
</evidence>
<accession>A0ACC6M8B0</accession>
<dbReference type="Proteomes" id="UP001277972">
    <property type="component" value="Unassembled WGS sequence"/>
</dbReference>